<dbReference type="AlphaFoldDB" id="A0AAV7V4P7"/>
<dbReference type="EMBL" id="JANPWB010000003">
    <property type="protein sequence ID" value="KAJ1196198.1"/>
    <property type="molecule type" value="Genomic_DNA"/>
</dbReference>
<dbReference type="Proteomes" id="UP001066276">
    <property type="component" value="Chromosome 2_1"/>
</dbReference>
<organism evidence="2 3">
    <name type="scientific">Pleurodeles waltl</name>
    <name type="common">Iberian ribbed newt</name>
    <dbReference type="NCBI Taxonomy" id="8319"/>
    <lineage>
        <taxon>Eukaryota</taxon>
        <taxon>Metazoa</taxon>
        <taxon>Chordata</taxon>
        <taxon>Craniata</taxon>
        <taxon>Vertebrata</taxon>
        <taxon>Euteleostomi</taxon>
        <taxon>Amphibia</taxon>
        <taxon>Batrachia</taxon>
        <taxon>Caudata</taxon>
        <taxon>Salamandroidea</taxon>
        <taxon>Salamandridae</taxon>
        <taxon>Pleurodelinae</taxon>
        <taxon>Pleurodeles</taxon>
    </lineage>
</organism>
<gene>
    <name evidence="2" type="ORF">NDU88_000071</name>
</gene>
<evidence type="ECO:0000313" key="3">
    <source>
        <dbReference type="Proteomes" id="UP001066276"/>
    </source>
</evidence>
<proteinExistence type="predicted"/>
<name>A0AAV7V4P7_PLEWA</name>
<comment type="caution">
    <text evidence="2">The sequence shown here is derived from an EMBL/GenBank/DDBJ whole genome shotgun (WGS) entry which is preliminary data.</text>
</comment>
<accession>A0AAV7V4P7</accession>
<evidence type="ECO:0000256" key="1">
    <source>
        <dbReference type="SAM" id="MobiDB-lite"/>
    </source>
</evidence>
<evidence type="ECO:0000313" key="2">
    <source>
        <dbReference type="EMBL" id="KAJ1196198.1"/>
    </source>
</evidence>
<reference evidence="2" key="1">
    <citation type="journal article" date="2022" name="bioRxiv">
        <title>Sequencing and chromosome-scale assembly of the giantPleurodeles waltlgenome.</title>
        <authorList>
            <person name="Brown T."/>
            <person name="Elewa A."/>
            <person name="Iarovenko S."/>
            <person name="Subramanian E."/>
            <person name="Araus A.J."/>
            <person name="Petzold A."/>
            <person name="Susuki M."/>
            <person name="Suzuki K.-i.T."/>
            <person name="Hayashi T."/>
            <person name="Toyoda A."/>
            <person name="Oliveira C."/>
            <person name="Osipova E."/>
            <person name="Leigh N.D."/>
            <person name="Simon A."/>
            <person name="Yun M.H."/>
        </authorList>
    </citation>
    <scope>NUCLEOTIDE SEQUENCE</scope>
    <source>
        <strain evidence="2">20211129_DDA</strain>
        <tissue evidence="2">Liver</tissue>
    </source>
</reference>
<feature type="region of interest" description="Disordered" evidence="1">
    <location>
        <begin position="62"/>
        <end position="85"/>
    </location>
</feature>
<protein>
    <submittedName>
        <fullName evidence="2">Uncharacterized protein</fullName>
    </submittedName>
</protein>
<sequence>MKGARARQRKSLYARSEYARLTRVLLSNATESRNGSRGFGATQSTKCASWVALWKQDDKTMGSGSANFPKLGPPARLQLEKELPR</sequence>
<keyword evidence="3" id="KW-1185">Reference proteome</keyword>